<evidence type="ECO:0000259" key="2">
    <source>
        <dbReference type="PROSITE" id="PS50003"/>
    </source>
</evidence>
<dbReference type="Proteomes" id="UP001187531">
    <property type="component" value="Unassembled WGS sequence"/>
</dbReference>
<dbReference type="InterPro" id="IPR011993">
    <property type="entry name" value="PH-like_dom_sf"/>
</dbReference>
<name>A0AA88LCL6_ARTSF</name>
<dbReference type="GO" id="GO:0007528">
    <property type="term" value="P:neuromuscular junction development"/>
    <property type="evidence" value="ECO:0007669"/>
    <property type="project" value="TreeGrafter"/>
</dbReference>
<reference evidence="3" key="1">
    <citation type="submission" date="2023-07" db="EMBL/GenBank/DDBJ databases">
        <title>Chromosome-level genome assembly of Artemia franciscana.</title>
        <authorList>
            <person name="Jo E."/>
        </authorList>
    </citation>
    <scope>NUCLEOTIDE SEQUENCE</scope>
    <source>
        <tissue evidence="3">Whole body</tissue>
    </source>
</reference>
<keyword evidence="4" id="KW-1185">Reference proteome</keyword>
<feature type="region of interest" description="Disordered" evidence="1">
    <location>
        <begin position="363"/>
        <end position="383"/>
    </location>
</feature>
<sequence>MDTCLVLEGRVKFRDKKKWKPRWGILSRLSPVADSLTLQLYKDAKDRTKGGPTKSTLALEHFFGTESGFTLEKESHTISIICRDVIVTLAFEEKKDLLTWMVKITSTLGSSQPFTASLLSVPPRSRLRPGLVRLHLRDWKFAVTEGIPPRLLGIWNLQDLRRYGAIEGGRFCFEAGARSLPGLEGLFVLSTPSCEELASSFNMAARGRLDGRRPSYNSHIHNTSDCSSPRIMRSVSRVESRMSQCSYRYDWNRDSTILKPVTPSMNLGSASTPPRSNLSSPTHYSTIPRNVNAVEDVSVYEQLIYEKAPISQLYDTPSNIPLWAKSPFKMTLTPQPARKRDPMEYYDVPRKLQNPIFFNYDIPPSTPRTVSRPPSLDSSPEEAGGIPIVKMKLDGLGRMPTVTAQPLYAIVDKNKKKSRIGKRNCERSDSSEMYMYMKPLDGENSEYLKMQLEKQKSLRFYSLNRVKSTPPKTSNSLPTSPLPNRTYVSLKEAVEPVPKPPLVAIRRSASVPNKANRDSSSSDSGLSVGSGAEPQICHHASLPRKFLPTLSTLTSESKESPLETKTSVCNQSISSSGTSDLLDYIETISISSDGSGEKIQGSVRNYACTLRPRSGPEYAPLKQKGC</sequence>
<dbReference type="GO" id="GO:0019901">
    <property type="term" value="F:protein kinase binding"/>
    <property type="evidence" value="ECO:0007669"/>
    <property type="project" value="InterPro"/>
</dbReference>
<dbReference type="SUPFAM" id="SSF50729">
    <property type="entry name" value="PH domain-like"/>
    <property type="match status" value="2"/>
</dbReference>
<dbReference type="Gene3D" id="2.30.29.30">
    <property type="entry name" value="Pleckstrin-homology domain (PH domain)/Phosphotyrosine-binding domain (PTB)"/>
    <property type="match status" value="2"/>
</dbReference>
<feature type="region of interest" description="Disordered" evidence="1">
    <location>
        <begin position="465"/>
        <end position="484"/>
    </location>
</feature>
<proteinExistence type="predicted"/>
<gene>
    <name evidence="3" type="ORF">QYM36_000072</name>
</gene>
<evidence type="ECO:0000313" key="3">
    <source>
        <dbReference type="EMBL" id="KAK2725457.1"/>
    </source>
</evidence>
<dbReference type="AlphaFoldDB" id="A0AA88LCL6"/>
<dbReference type="PANTHER" id="PTHR21636">
    <property type="entry name" value="PROTEIN DOK-7"/>
    <property type="match status" value="1"/>
</dbReference>
<dbReference type="SMART" id="SM00233">
    <property type="entry name" value="PH"/>
    <property type="match status" value="1"/>
</dbReference>
<evidence type="ECO:0000313" key="4">
    <source>
        <dbReference type="Proteomes" id="UP001187531"/>
    </source>
</evidence>
<dbReference type="SMART" id="SM01244">
    <property type="entry name" value="IRS"/>
    <property type="match status" value="1"/>
</dbReference>
<organism evidence="3 4">
    <name type="scientific">Artemia franciscana</name>
    <name type="common">Brine shrimp</name>
    <name type="synonym">Artemia sanfranciscana</name>
    <dbReference type="NCBI Taxonomy" id="6661"/>
    <lineage>
        <taxon>Eukaryota</taxon>
        <taxon>Metazoa</taxon>
        <taxon>Ecdysozoa</taxon>
        <taxon>Arthropoda</taxon>
        <taxon>Crustacea</taxon>
        <taxon>Branchiopoda</taxon>
        <taxon>Anostraca</taxon>
        <taxon>Artemiidae</taxon>
        <taxon>Artemia</taxon>
    </lineage>
</organism>
<dbReference type="InterPro" id="IPR037746">
    <property type="entry name" value="Dok-7"/>
</dbReference>
<comment type="caution">
    <text evidence="3">The sequence shown here is derived from an EMBL/GenBank/DDBJ whole genome shotgun (WGS) entry which is preliminary data.</text>
</comment>
<feature type="compositionally biased region" description="Low complexity" evidence="1">
    <location>
        <begin position="519"/>
        <end position="531"/>
    </location>
</feature>
<feature type="region of interest" description="Disordered" evidence="1">
    <location>
        <begin position="505"/>
        <end position="532"/>
    </location>
</feature>
<dbReference type="InterPro" id="IPR001849">
    <property type="entry name" value="PH_domain"/>
</dbReference>
<protein>
    <recommendedName>
        <fullName evidence="2">PH domain-containing protein</fullName>
    </recommendedName>
</protein>
<dbReference type="PROSITE" id="PS50003">
    <property type="entry name" value="PH_DOMAIN"/>
    <property type="match status" value="1"/>
</dbReference>
<accession>A0AA88LCL6</accession>
<dbReference type="EMBL" id="JAVRJZ010000002">
    <property type="protein sequence ID" value="KAK2725457.1"/>
    <property type="molecule type" value="Genomic_DNA"/>
</dbReference>
<evidence type="ECO:0000256" key="1">
    <source>
        <dbReference type="SAM" id="MobiDB-lite"/>
    </source>
</evidence>
<dbReference type="PANTHER" id="PTHR21636:SF2">
    <property type="entry name" value="PROTEIN DOK-7"/>
    <property type="match status" value="1"/>
</dbReference>
<feature type="domain" description="PH" evidence="2">
    <location>
        <begin position="4"/>
        <end position="109"/>
    </location>
</feature>